<evidence type="ECO:0000313" key="4">
    <source>
        <dbReference type="Proteomes" id="UP000664480"/>
    </source>
</evidence>
<dbReference type="PANTHER" id="PTHR43283">
    <property type="entry name" value="BETA-LACTAMASE-RELATED"/>
    <property type="match status" value="1"/>
</dbReference>
<evidence type="ECO:0000259" key="2">
    <source>
        <dbReference type="Pfam" id="PF00144"/>
    </source>
</evidence>
<sequence>MKNIRVFGAILIFIFSVSACTQSSEEVSDSEVINNDSQFKTAKPEAVGLNPEIISGLIDSIQTGYYPNRHSLLIYKDEQLVVEEYFTGKDENWGDDLGIVSYNDSLLHDMRSVSKSVVSACIGIAIAQGKIKSVDQPIFDFFEDYQQFNSEGREELTIKHLLTMTSGLKWNEEISYDNPENSEIQMTNSGDAIGFVLSREIVNQPGTVWQYNGGTTELLAEIIHRVSGKNVHEFAKEFLFEPIGISKSEWTISPATNSPAAASGLRLTPRAMLKFGMLYLHDGIWDGQQIIPNEWVKESFEAHTMRPDGGGYGYQFWILDYLINGETLYLPVAVGNGDQRIFFDLQNKMLVITTAGNYNQWDIENDASALLKKVYSSLTLTD</sequence>
<dbReference type="InterPro" id="IPR050789">
    <property type="entry name" value="Diverse_Enzym_Activities"/>
</dbReference>
<feature type="chain" id="PRO_5045048614" evidence="1">
    <location>
        <begin position="20"/>
        <end position="382"/>
    </location>
</feature>
<reference evidence="3 4" key="1">
    <citation type="submission" date="2021-03" db="EMBL/GenBank/DDBJ databases">
        <title>novel species isolated from a fishpond in China.</title>
        <authorList>
            <person name="Lu H."/>
            <person name="Cai Z."/>
        </authorList>
    </citation>
    <scope>NUCLEOTIDE SEQUENCE [LARGE SCALE GENOMIC DNA]</scope>
    <source>
        <strain evidence="3 4">YJ13C</strain>
    </source>
</reference>
<keyword evidence="4" id="KW-1185">Reference proteome</keyword>
<protein>
    <submittedName>
        <fullName evidence="3">Serine hydrolase</fullName>
    </submittedName>
</protein>
<gene>
    <name evidence="3" type="ORF">J0A69_02365</name>
</gene>
<feature type="signal peptide" evidence="1">
    <location>
        <begin position="1"/>
        <end position="19"/>
    </location>
</feature>
<dbReference type="PROSITE" id="PS51257">
    <property type="entry name" value="PROKAR_LIPOPROTEIN"/>
    <property type="match status" value="1"/>
</dbReference>
<dbReference type="SUPFAM" id="SSF56601">
    <property type="entry name" value="beta-lactamase/transpeptidase-like"/>
    <property type="match status" value="1"/>
</dbReference>
<dbReference type="InterPro" id="IPR012338">
    <property type="entry name" value="Beta-lactam/transpept-like"/>
</dbReference>
<keyword evidence="1" id="KW-0732">Signal</keyword>
<organism evidence="3 4">
    <name type="scientific">Algoriphagus pacificus</name>
    <dbReference type="NCBI Taxonomy" id="2811234"/>
    <lineage>
        <taxon>Bacteria</taxon>
        <taxon>Pseudomonadati</taxon>
        <taxon>Bacteroidota</taxon>
        <taxon>Cytophagia</taxon>
        <taxon>Cytophagales</taxon>
        <taxon>Cyclobacteriaceae</taxon>
        <taxon>Algoriphagus</taxon>
    </lineage>
</organism>
<dbReference type="RefSeq" id="WP_206584906.1">
    <property type="nucleotide sequence ID" value="NZ_JAFKCU010000001.1"/>
</dbReference>
<evidence type="ECO:0000313" key="3">
    <source>
        <dbReference type="EMBL" id="MBN7814250.1"/>
    </source>
</evidence>
<dbReference type="InterPro" id="IPR001466">
    <property type="entry name" value="Beta-lactam-related"/>
</dbReference>
<dbReference type="Gene3D" id="3.40.710.10">
    <property type="entry name" value="DD-peptidase/beta-lactamase superfamily"/>
    <property type="match status" value="1"/>
</dbReference>
<dbReference type="Pfam" id="PF00144">
    <property type="entry name" value="Beta-lactamase"/>
    <property type="match status" value="1"/>
</dbReference>
<dbReference type="Proteomes" id="UP000664480">
    <property type="component" value="Unassembled WGS sequence"/>
</dbReference>
<dbReference type="EMBL" id="JAFKCU010000001">
    <property type="protein sequence ID" value="MBN7814250.1"/>
    <property type="molecule type" value="Genomic_DNA"/>
</dbReference>
<name>A0ABS3CAX8_9BACT</name>
<keyword evidence="3" id="KW-0378">Hydrolase</keyword>
<feature type="domain" description="Beta-lactamase-related" evidence="2">
    <location>
        <begin position="71"/>
        <end position="323"/>
    </location>
</feature>
<comment type="caution">
    <text evidence="3">The sequence shown here is derived from an EMBL/GenBank/DDBJ whole genome shotgun (WGS) entry which is preliminary data.</text>
</comment>
<dbReference type="GO" id="GO:0016787">
    <property type="term" value="F:hydrolase activity"/>
    <property type="evidence" value="ECO:0007669"/>
    <property type="project" value="UniProtKB-KW"/>
</dbReference>
<evidence type="ECO:0000256" key="1">
    <source>
        <dbReference type="SAM" id="SignalP"/>
    </source>
</evidence>
<proteinExistence type="predicted"/>
<dbReference type="PANTHER" id="PTHR43283:SF7">
    <property type="entry name" value="BETA-LACTAMASE-RELATED DOMAIN-CONTAINING PROTEIN"/>
    <property type="match status" value="1"/>
</dbReference>
<accession>A0ABS3CAX8</accession>